<feature type="chain" id="PRO_5046296596" evidence="2">
    <location>
        <begin position="22"/>
        <end position="103"/>
    </location>
</feature>
<dbReference type="Proteomes" id="UP001500968">
    <property type="component" value="Unassembled WGS sequence"/>
</dbReference>
<keyword evidence="5" id="KW-1185">Reference proteome</keyword>
<dbReference type="EMBL" id="BAABCR010000015">
    <property type="protein sequence ID" value="GAA4032060.1"/>
    <property type="molecule type" value="Genomic_DNA"/>
</dbReference>
<evidence type="ECO:0000259" key="3">
    <source>
        <dbReference type="Pfam" id="PF18962"/>
    </source>
</evidence>
<proteinExistence type="predicted"/>
<dbReference type="NCBIfam" id="TIGR04183">
    <property type="entry name" value="Por_Secre_tail"/>
    <property type="match status" value="1"/>
</dbReference>
<dbReference type="RefSeq" id="WP_324689062.1">
    <property type="nucleotide sequence ID" value="NZ_BAABCR010000015.1"/>
</dbReference>
<feature type="domain" description="Secretion system C-terminal sorting" evidence="3">
    <location>
        <begin position="34"/>
        <end position="102"/>
    </location>
</feature>
<dbReference type="Pfam" id="PF18962">
    <property type="entry name" value="Por_Secre_tail"/>
    <property type="match status" value="1"/>
</dbReference>
<gene>
    <name evidence="4" type="ORF">GCM10022386_15200</name>
</gene>
<dbReference type="InterPro" id="IPR026444">
    <property type="entry name" value="Secre_tail"/>
</dbReference>
<comment type="caution">
    <text evidence="4">The sequence shown here is derived from an EMBL/GenBank/DDBJ whole genome shotgun (WGS) entry which is preliminary data.</text>
</comment>
<organism evidence="4 5">
    <name type="scientific">Flavobacterium cheonhonense</name>
    <dbReference type="NCBI Taxonomy" id="706185"/>
    <lineage>
        <taxon>Bacteria</taxon>
        <taxon>Pseudomonadati</taxon>
        <taxon>Bacteroidota</taxon>
        <taxon>Flavobacteriia</taxon>
        <taxon>Flavobacteriales</taxon>
        <taxon>Flavobacteriaceae</taxon>
        <taxon>Flavobacterium</taxon>
    </lineage>
</organism>
<evidence type="ECO:0000313" key="4">
    <source>
        <dbReference type="EMBL" id="GAA4032060.1"/>
    </source>
</evidence>
<reference evidence="5" key="1">
    <citation type="journal article" date="2019" name="Int. J. Syst. Evol. Microbiol.">
        <title>The Global Catalogue of Microorganisms (GCM) 10K type strain sequencing project: providing services to taxonomists for standard genome sequencing and annotation.</title>
        <authorList>
            <consortium name="The Broad Institute Genomics Platform"/>
            <consortium name="The Broad Institute Genome Sequencing Center for Infectious Disease"/>
            <person name="Wu L."/>
            <person name="Ma J."/>
        </authorList>
    </citation>
    <scope>NUCLEOTIDE SEQUENCE [LARGE SCALE GENOMIC DNA]</scope>
    <source>
        <strain evidence="5">JCM 17064</strain>
    </source>
</reference>
<accession>A0ABP7TW01</accession>
<feature type="signal peptide" evidence="2">
    <location>
        <begin position="1"/>
        <end position="21"/>
    </location>
</feature>
<evidence type="ECO:0000313" key="5">
    <source>
        <dbReference type="Proteomes" id="UP001500968"/>
    </source>
</evidence>
<evidence type="ECO:0000256" key="1">
    <source>
        <dbReference type="ARBA" id="ARBA00022729"/>
    </source>
</evidence>
<name>A0ABP7TW01_9FLAO</name>
<sequence length="103" mass="11484">MAKNYIYTILFFCLFSLGAFAQDGKQQGETLGFYPNPVSNGKIYITSKTSLDKEVLIFDVLGKKVLQTTISSRELNISTIPPGVYIIKITEGDTTTTRKLIVR</sequence>
<protein>
    <submittedName>
        <fullName evidence="4">T9SS type A sorting domain-containing protein</fullName>
    </submittedName>
</protein>
<keyword evidence="1 2" id="KW-0732">Signal</keyword>
<evidence type="ECO:0000256" key="2">
    <source>
        <dbReference type="SAM" id="SignalP"/>
    </source>
</evidence>